<dbReference type="FunFam" id="3.40.50.720:FF:000047">
    <property type="entry name" value="NADP-dependent L-serine/L-allo-threonine dehydrogenase"/>
    <property type="match status" value="1"/>
</dbReference>
<dbReference type="EMBL" id="JAPMKV010000004">
    <property type="protein sequence ID" value="MCX7445187.1"/>
    <property type="molecule type" value="Genomic_DNA"/>
</dbReference>
<dbReference type="GO" id="GO:0016616">
    <property type="term" value="F:oxidoreductase activity, acting on the CH-OH group of donors, NAD or NADP as acceptor"/>
    <property type="evidence" value="ECO:0007669"/>
    <property type="project" value="UniProtKB-ARBA"/>
</dbReference>
<keyword evidence="7" id="KW-1185">Reference proteome</keyword>
<name>A0A9Q4C945_9CORY</name>
<organism evidence="5 6">
    <name type="scientific">Corynebacterium pygosceleis</name>
    <dbReference type="NCBI Taxonomy" id="2800406"/>
    <lineage>
        <taxon>Bacteria</taxon>
        <taxon>Bacillati</taxon>
        <taxon>Actinomycetota</taxon>
        <taxon>Actinomycetes</taxon>
        <taxon>Mycobacteriales</taxon>
        <taxon>Corynebacteriaceae</taxon>
        <taxon>Corynebacterium</taxon>
    </lineage>
</organism>
<dbReference type="InterPro" id="IPR036291">
    <property type="entry name" value="NAD(P)-bd_dom_sf"/>
</dbReference>
<reference evidence="5" key="1">
    <citation type="submission" date="2022-11" db="EMBL/GenBank/DDBJ databases">
        <title>Corynebacterium sp. isolated from Penguins.</title>
        <authorList>
            <person name="Sedlar K."/>
            <person name="Svec P."/>
        </authorList>
    </citation>
    <scope>NUCLEOTIDE SEQUENCE</scope>
    <source>
        <strain evidence="4">P7003</strain>
        <strain evidence="5">P7374</strain>
    </source>
</reference>
<dbReference type="Pfam" id="PF00106">
    <property type="entry name" value="adh_short"/>
    <property type="match status" value="1"/>
</dbReference>
<accession>A0A9Q4C945</accession>
<protein>
    <submittedName>
        <fullName evidence="5">SDR family oxidoreductase</fullName>
    </submittedName>
</protein>
<evidence type="ECO:0000313" key="4">
    <source>
        <dbReference type="EMBL" id="MCX7445187.1"/>
    </source>
</evidence>
<dbReference type="Proteomes" id="UP001071478">
    <property type="component" value="Unassembled WGS sequence"/>
</dbReference>
<dbReference type="PRINTS" id="PR00080">
    <property type="entry name" value="SDRFAMILY"/>
</dbReference>
<dbReference type="Proteomes" id="UP001081709">
    <property type="component" value="Unassembled WGS sequence"/>
</dbReference>
<sequence length="239" mass="25496">MSAMKNSGRVAVVTGASAGIGEACVEALVGDGWTVIAGARRTEKLEALAERTGCIARHLDVTDDVSVEEFTADIERCDLLVNNAGGALGLDPVAETEIEDWTWMYEVNVLGTLRVTKALLERLTRSHGQVINIGSVAARVPYAGGSGYNAAKHGVAALTRVLRIETADTPLRVSEIDPGRVETDFSLNRFKGDAERAATVYDGKMNLTAADIAEAVRWVASMPAHVNVDTMLIMPTDQV</sequence>
<dbReference type="EMBL" id="JAPMKU010000002">
    <property type="protein sequence ID" value="MCX7468388.1"/>
    <property type="molecule type" value="Genomic_DNA"/>
</dbReference>
<keyword evidence="2" id="KW-0560">Oxidoreductase</keyword>
<proteinExistence type="inferred from homology"/>
<evidence type="ECO:0000256" key="3">
    <source>
        <dbReference type="RuleBase" id="RU000363"/>
    </source>
</evidence>
<dbReference type="RefSeq" id="WP_248086264.1">
    <property type="nucleotide sequence ID" value="NZ_JALNJA010000002.1"/>
</dbReference>
<dbReference type="PANTHER" id="PTHR42901">
    <property type="entry name" value="ALCOHOL DEHYDROGENASE"/>
    <property type="match status" value="1"/>
</dbReference>
<evidence type="ECO:0000256" key="1">
    <source>
        <dbReference type="ARBA" id="ARBA00006484"/>
    </source>
</evidence>
<evidence type="ECO:0000256" key="2">
    <source>
        <dbReference type="ARBA" id="ARBA00023002"/>
    </source>
</evidence>
<dbReference type="InterPro" id="IPR020904">
    <property type="entry name" value="Sc_DH/Rdtase_CS"/>
</dbReference>
<dbReference type="AlphaFoldDB" id="A0A9Q4C945"/>
<dbReference type="SUPFAM" id="SSF51735">
    <property type="entry name" value="NAD(P)-binding Rossmann-fold domains"/>
    <property type="match status" value="1"/>
</dbReference>
<dbReference type="InterPro" id="IPR002347">
    <property type="entry name" value="SDR_fam"/>
</dbReference>
<dbReference type="PROSITE" id="PS00061">
    <property type="entry name" value="ADH_SHORT"/>
    <property type="match status" value="1"/>
</dbReference>
<comment type="caution">
    <text evidence="5">The sequence shown here is derived from an EMBL/GenBank/DDBJ whole genome shotgun (WGS) entry which is preliminary data.</text>
</comment>
<evidence type="ECO:0000313" key="5">
    <source>
        <dbReference type="EMBL" id="MCX7468388.1"/>
    </source>
</evidence>
<evidence type="ECO:0000313" key="6">
    <source>
        <dbReference type="Proteomes" id="UP001071478"/>
    </source>
</evidence>
<comment type="similarity">
    <text evidence="1 3">Belongs to the short-chain dehydrogenases/reductases (SDR) family.</text>
</comment>
<gene>
    <name evidence="4" type="ORF">OS125_08000</name>
    <name evidence="5" type="ORF">OS129_05800</name>
</gene>
<dbReference type="PRINTS" id="PR00081">
    <property type="entry name" value="GDHRDH"/>
</dbReference>
<dbReference type="Gene3D" id="3.40.50.720">
    <property type="entry name" value="NAD(P)-binding Rossmann-like Domain"/>
    <property type="match status" value="1"/>
</dbReference>
<evidence type="ECO:0000313" key="7">
    <source>
        <dbReference type="Proteomes" id="UP001081709"/>
    </source>
</evidence>
<dbReference type="PANTHER" id="PTHR42901:SF1">
    <property type="entry name" value="ALCOHOL DEHYDROGENASE"/>
    <property type="match status" value="1"/>
</dbReference>